<dbReference type="GO" id="GO:0005975">
    <property type="term" value="P:carbohydrate metabolic process"/>
    <property type="evidence" value="ECO:0007669"/>
    <property type="project" value="InterPro"/>
</dbReference>
<keyword evidence="6" id="KW-1185">Reference proteome</keyword>
<evidence type="ECO:0000256" key="1">
    <source>
        <dbReference type="ARBA" id="ARBA00009743"/>
    </source>
</evidence>
<comment type="caution">
    <text evidence="5">The sequence shown here is derived from an EMBL/GenBank/DDBJ whole genome shotgun (WGS) entry which is preliminary data.</text>
</comment>
<gene>
    <name evidence="5" type="primary">aglD</name>
    <name evidence="5" type="ORF">EPI10_019465</name>
</gene>
<keyword evidence="4" id="KW-0732">Signal</keyword>
<evidence type="ECO:0000256" key="2">
    <source>
        <dbReference type="ARBA" id="ARBA00022801"/>
    </source>
</evidence>
<keyword evidence="2" id="KW-0378">Hydrolase</keyword>
<reference evidence="6" key="1">
    <citation type="journal article" date="2019" name="Plant Biotechnol. J.">
        <title>Genome sequencing of the Australian wild diploid species Gossypium australe highlights disease resistance and delayed gland morphogenesis.</title>
        <authorList>
            <person name="Cai Y."/>
            <person name="Cai X."/>
            <person name="Wang Q."/>
            <person name="Wang P."/>
            <person name="Zhang Y."/>
            <person name="Cai C."/>
            <person name="Xu Y."/>
            <person name="Wang K."/>
            <person name="Zhou Z."/>
            <person name="Wang C."/>
            <person name="Geng S."/>
            <person name="Li B."/>
            <person name="Dong Q."/>
            <person name="Hou Y."/>
            <person name="Wang H."/>
            <person name="Ai P."/>
            <person name="Liu Z."/>
            <person name="Yi F."/>
            <person name="Sun M."/>
            <person name="An G."/>
            <person name="Cheng J."/>
            <person name="Zhang Y."/>
            <person name="Shi Q."/>
            <person name="Xie Y."/>
            <person name="Shi X."/>
            <person name="Chang Y."/>
            <person name="Huang F."/>
            <person name="Chen Y."/>
            <person name="Hong S."/>
            <person name="Mi L."/>
            <person name="Sun Q."/>
            <person name="Zhang L."/>
            <person name="Zhou B."/>
            <person name="Peng R."/>
            <person name="Zhang X."/>
            <person name="Liu F."/>
        </authorList>
    </citation>
    <scope>NUCLEOTIDE SEQUENCE [LARGE SCALE GENOMIC DNA]</scope>
    <source>
        <strain evidence="6">cv. PA1801</strain>
    </source>
</reference>
<dbReference type="PANTHER" id="PTHR11452:SF36">
    <property type="entry name" value="ALPHA-GALACTOSIDASE"/>
    <property type="match status" value="1"/>
</dbReference>
<dbReference type="PANTHER" id="PTHR11452">
    <property type="entry name" value="ALPHA-GALACTOSIDASE/ALPHA-N-ACETYLGALACTOSAMINIDASE"/>
    <property type="match status" value="1"/>
</dbReference>
<proteinExistence type="inferred from homology"/>
<name>A0A5B6WC40_9ROSI</name>
<dbReference type="AlphaFoldDB" id="A0A5B6WC40"/>
<dbReference type="OrthoDB" id="1721701at2759"/>
<evidence type="ECO:0000256" key="4">
    <source>
        <dbReference type="SAM" id="SignalP"/>
    </source>
</evidence>
<keyword evidence="3" id="KW-0326">Glycosidase</keyword>
<evidence type="ECO:0000313" key="5">
    <source>
        <dbReference type="EMBL" id="KAA3478896.1"/>
    </source>
</evidence>
<accession>A0A5B6WC40</accession>
<evidence type="ECO:0000313" key="6">
    <source>
        <dbReference type="Proteomes" id="UP000325315"/>
    </source>
</evidence>
<dbReference type="GO" id="GO:0004553">
    <property type="term" value="F:hydrolase activity, hydrolyzing O-glycosyl compounds"/>
    <property type="evidence" value="ECO:0007669"/>
    <property type="project" value="InterPro"/>
</dbReference>
<dbReference type="SUPFAM" id="SSF51445">
    <property type="entry name" value="(Trans)glycosidases"/>
    <property type="match status" value="1"/>
</dbReference>
<comment type="similarity">
    <text evidence="1">Belongs to the glycosyl hydrolase 27 family.</text>
</comment>
<dbReference type="Proteomes" id="UP000325315">
    <property type="component" value="Unassembled WGS sequence"/>
</dbReference>
<feature type="signal peptide" evidence="4">
    <location>
        <begin position="1"/>
        <end position="24"/>
    </location>
</feature>
<dbReference type="InterPro" id="IPR017853">
    <property type="entry name" value="GH"/>
</dbReference>
<dbReference type="EMBL" id="SMMG02000003">
    <property type="protein sequence ID" value="KAA3478896.1"/>
    <property type="molecule type" value="Genomic_DNA"/>
</dbReference>
<protein>
    <submittedName>
        <fullName evidence="5">Alpha-galactosidase 1-like isoform X5</fullName>
    </submittedName>
</protein>
<feature type="chain" id="PRO_5022982485" evidence="4">
    <location>
        <begin position="25"/>
        <end position="78"/>
    </location>
</feature>
<organism evidence="5 6">
    <name type="scientific">Gossypium australe</name>
    <dbReference type="NCBI Taxonomy" id="47621"/>
    <lineage>
        <taxon>Eukaryota</taxon>
        <taxon>Viridiplantae</taxon>
        <taxon>Streptophyta</taxon>
        <taxon>Embryophyta</taxon>
        <taxon>Tracheophyta</taxon>
        <taxon>Spermatophyta</taxon>
        <taxon>Magnoliopsida</taxon>
        <taxon>eudicotyledons</taxon>
        <taxon>Gunneridae</taxon>
        <taxon>Pentapetalae</taxon>
        <taxon>rosids</taxon>
        <taxon>malvids</taxon>
        <taxon>Malvales</taxon>
        <taxon>Malvaceae</taxon>
        <taxon>Malvoideae</taxon>
        <taxon>Gossypium</taxon>
    </lineage>
</organism>
<sequence>MGLTMPFLFAALFHLLWHVYQVTASSPVNSTHRSQQAYSHSLLANGVARTPPMGWNSWNHFHCDIDEKTIKSTGKLLN</sequence>
<evidence type="ECO:0000256" key="3">
    <source>
        <dbReference type="ARBA" id="ARBA00023295"/>
    </source>
</evidence>
<dbReference type="GO" id="GO:0009505">
    <property type="term" value="C:plant-type cell wall"/>
    <property type="evidence" value="ECO:0007669"/>
    <property type="project" value="TreeGrafter"/>
</dbReference>
<dbReference type="InterPro" id="IPR002241">
    <property type="entry name" value="Glyco_hydro_27"/>
</dbReference>
<dbReference type="Gene3D" id="3.20.20.70">
    <property type="entry name" value="Aldolase class I"/>
    <property type="match status" value="1"/>
</dbReference>
<dbReference type="InterPro" id="IPR013785">
    <property type="entry name" value="Aldolase_TIM"/>
</dbReference>